<evidence type="ECO:0000313" key="2">
    <source>
        <dbReference type="Proteomes" id="UP000011082"/>
    </source>
</evidence>
<keyword evidence="2" id="KW-1185">Reference proteome</keyword>
<name>L2GNZ7_VITCO</name>
<dbReference type="AlphaFoldDB" id="L2GNZ7"/>
<dbReference type="OrthoDB" id="184583at2759"/>
<dbReference type="HOGENOM" id="CLU_1760234_0_0_1"/>
<dbReference type="InParanoid" id="L2GNZ7"/>
<gene>
    <name evidence="1" type="ORF">VICG_00624</name>
</gene>
<dbReference type="VEuPathDB" id="MicrosporidiaDB:VICG_00624"/>
<dbReference type="Gene3D" id="3.80.10.10">
    <property type="entry name" value="Ribonuclease Inhibitor"/>
    <property type="match status" value="1"/>
</dbReference>
<organism evidence="1 2">
    <name type="scientific">Vittaforma corneae (strain ATCC 50505)</name>
    <name type="common">Microsporidian parasite</name>
    <name type="synonym">Nosema corneum</name>
    <dbReference type="NCBI Taxonomy" id="993615"/>
    <lineage>
        <taxon>Eukaryota</taxon>
        <taxon>Fungi</taxon>
        <taxon>Fungi incertae sedis</taxon>
        <taxon>Microsporidia</taxon>
        <taxon>Nosematidae</taxon>
        <taxon>Vittaforma</taxon>
    </lineage>
</organism>
<dbReference type="InterPro" id="IPR001611">
    <property type="entry name" value="Leu-rich_rpt"/>
</dbReference>
<dbReference type="SUPFAM" id="SSF52047">
    <property type="entry name" value="RNI-like"/>
    <property type="match status" value="1"/>
</dbReference>
<dbReference type="Proteomes" id="UP000011082">
    <property type="component" value="Unassembled WGS sequence"/>
</dbReference>
<proteinExistence type="predicted"/>
<accession>L2GNZ7</accession>
<dbReference type="RefSeq" id="XP_007604076.1">
    <property type="nucleotide sequence ID" value="XM_007604014.1"/>
</dbReference>
<dbReference type="GeneID" id="19881341"/>
<dbReference type="STRING" id="993615.L2GNZ7"/>
<dbReference type="EMBL" id="JH370133">
    <property type="protein sequence ID" value="ELA42225.1"/>
    <property type="molecule type" value="Genomic_DNA"/>
</dbReference>
<sequence length="148" mass="16904">MQVLNLHNCGLGEEGLKKITSHLEKLENKDSLISLNLSKNRINIICPEFCTLFSQFTNLREFILNANTIEEKSMSQFLKSVENRSLEVLNLTDNFVCGEAIEHLGSLFLKNTIKELYLQDIKVDKGDINKLLGMLKTKKATFQDLWIA</sequence>
<dbReference type="InterPro" id="IPR032675">
    <property type="entry name" value="LRR_dom_sf"/>
</dbReference>
<dbReference type="Pfam" id="PF00560">
    <property type="entry name" value="LRR_1"/>
    <property type="match status" value="1"/>
</dbReference>
<reference evidence="2" key="1">
    <citation type="submission" date="2011-05" db="EMBL/GenBank/DDBJ databases">
        <title>The genome sequence of Vittaforma corneae strain ATCC 50505.</title>
        <authorList>
            <consortium name="The Broad Institute Genome Sequencing Platform"/>
            <person name="Cuomo C."/>
            <person name="Didier E."/>
            <person name="Bowers L."/>
            <person name="Young S.K."/>
            <person name="Zeng Q."/>
            <person name="Gargeya S."/>
            <person name="Fitzgerald M."/>
            <person name="Haas B."/>
            <person name="Abouelleil A."/>
            <person name="Alvarado L."/>
            <person name="Arachchi H.M."/>
            <person name="Berlin A."/>
            <person name="Chapman S.B."/>
            <person name="Gearin G."/>
            <person name="Goldberg J."/>
            <person name="Griggs A."/>
            <person name="Gujja S."/>
            <person name="Hansen M."/>
            <person name="Heiman D."/>
            <person name="Howarth C."/>
            <person name="Larimer J."/>
            <person name="Lui A."/>
            <person name="MacDonald P.J.P."/>
            <person name="McCowen C."/>
            <person name="Montmayeur A."/>
            <person name="Murphy C."/>
            <person name="Neiman D."/>
            <person name="Pearson M."/>
            <person name="Priest M."/>
            <person name="Roberts A."/>
            <person name="Saif S."/>
            <person name="Shea T."/>
            <person name="Sisk P."/>
            <person name="Stolte C."/>
            <person name="Sykes S."/>
            <person name="Wortman J."/>
            <person name="Nusbaum C."/>
            <person name="Birren B."/>
        </authorList>
    </citation>
    <scope>NUCLEOTIDE SEQUENCE [LARGE SCALE GENOMIC DNA]</scope>
    <source>
        <strain evidence="2">ATCC 50505</strain>
    </source>
</reference>
<evidence type="ECO:0000313" key="1">
    <source>
        <dbReference type="EMBL" id="ELA42225.1"/>
    </source>
</evidence>
<protein>
    <submittedName>
        <fullName evidence="1">Uncharacterized protein</fullName>
    </submittedName>
</protein>